<evidence type="ECO:0000313" key="2">
    <source>
        <dbReference type="EMBL" id="UYV62243.1"/>
    </source>
</evidence>
<dbReference type="EMBL" id="CP092863">
    <property type="protein sequence ID" value="UYV62243.1"/>
    <property type="molecule type" value="Genomic_DNA"/>
</dbReference>
<evidence type="ECO:0000313" key="3">
    <source>
        <dbReference type="Proteomes" id="UP001235939"/>
    </source>
</evidence>
<gene>
    <name evidence="2" type="ORF">LAZ67_1008340</name>
</gene>
<evidence type="ECO:0000256" key="1">
    <source>
        <dbReference type="SAM" id="MobiDB-lite"/>
    </source>
</evidence>
<accession>A0ABY6K1D8</accession>
<dbReference type="Proteomes" id="UP001235939">
    <property type="component" value="Chromosome 01"/>
</dbReference>
<feature type="region of interest" description="Disordered" evidence="1">
    <location>
        <begin position="55"/>
        <end position="128"/>
    </location>
</feature>
<feature type="compositionally biased region" description="Polar residues" evidence="1">
    <location>
        <begin position="60"/>
        <end position="72"/>
    </location>
</feature>
<name>A0ABY6K1D8_9ARAC</name>
<feature type="compositionally biased region" description="Polar residues" evidence="1">
    <location>
        <begin position="83"/>
        <end position="97"/>
    </location>
</feature>
<reference evidence="2 3" key="1">
    <citation type="submission" date="2022-01" db="EMBL/GenBank/DDBJ databases">
        <title>A chromosomal length assembly of Cordylochernes scorpioides.</title>
        <authorList>
            <person name="Zeh D."/>
            <person name="Zeh J."/>
        </authorList>
    </citation>
    <scope>NUCLEOTIDE SEQUENCE [LARGE SCALE GENOMIC DNA]</scope>
    <source>
        <strain evidence="2">IN4F17</strain>
        <tissue evidence="2">Whole Body</tissue>
    </source>
</reference>
<protein>
    <submittedName>
        <fullName evidence="2">Uncharacterized protein</fullName>
    </submittedName>
</protein>
<keyword evidence="3" id="KW-1185">Reference proteome</keyword>
<organism evidence="2 3">
    <name type="scientific">Cordylochernes scorpioides</name>
    <dbReference type="NCBI Taxonomy" id="51811"/>
    <lineage>
        <taxon>Eukaryota</taxon>
        <taxon>Metazoa</taxon>
        <taxon>Ecdysozoa</taxon>
        <taxon>Arthropoda</taxon>
        <taxon>Chelicerata</taxon>
        <taxon>Arachnida</taxon>
        <taxon>Pseudoscorpiones</taxon>
        <taxon>Cheliferoidea</taxon>
        <taxon>Chernetidae</taxon>
        <taxon>Cordylochernes</taxon>
    </lineage>
</organism>
<proteinExistence type="predicted"/>
<sequence length="144" mass="15740">MARVTRSGVYKQHNDLVKHLRVLHKIKNVVLDCTVCQQSFKDLQKHHQDCSTVEKLAQKSAPSTRSKKTPGSDTAALEEPEHSTQPAAQEPISSETPTGPPVELDQQNPPPRGHRGNSLHPRLDGEGPWCLLTQAPCVGAGLCQ</sequence>